<dbReference type="EMBL" id="MT144641">
    <property type="protein sequence ID" value="QJH96140.1"/>
    <property type="molecule type" value="Genomic_DNA"/>
</dbReference>
<dbReference type="InterPro" id="IPR014054">
    <property type="entry name" value="Phage_regulatory_Rha"/>
</dbReference>
<dbReference type="Pfam" id="PF09669">
    <property type="entry name" value="Phage_pRha"/>
    <property type="match status" value="1"/>
</dbReference>
<dbReference type="EMBL" id="MT142491">
    <property type="protein sequence ID" value="QJA82582.1"/>
    <property type="molecule type" value="Genomic_DNA"/>
</dbReference>
<sequence>MSSREIAELTGKIHKNVKRDIAAMLKDLQIDALSFEHIYQDTQNREQTEYLLDREHTDCLLTGYSAPLRMKVIRRWQELEQAQAAPALPSTLPEALRLAADLAEQCTHLQLVVTDQAPKVAALARIAVASGSMCLTDAAKHLGVQRGALIDWMRANRWVYRRSGSDRLVAFQPRLDAGLLDHKVTLLGVDEEGARRLASQVRITSKGLAVLAQKIGRAQ</sequence>
<dbReference type="GO" id="GO:0003677">
    <property type="term" value="F:DNA binding"/>
    <property type="evidence" value="ECO:0007669"/>
    <property type="project" value="InterPro"/>
</dbReference>
<evidence type="ECO:0000313" key="3">
    <source>
        <dbReference type="EMBL" id="QJH96140.1"/>
    </source>
</evidence>
<feature type="domain" description="Antirepressor protein C-terminal" evidence="1">
    <location>
        <begin position="114"/>
        <end position="215"/>
    </location>
</feature>
<accession>A0A6M3XE49</accession>
<proteinExistence type="predicted"/>
<dbReference type="InterPro" id="IPR005039">
    <property type="entry name" value="Ant_C"/>
</dbReference>
<protein>
    <submittedName>
        <fullName evidence="3">Putative antirepressor protein</fullName>
    </submittedName>
</protein>
<gene>
    <name evidence="2" type="ORF">MM415A00396_0018</name>
    <name evidence="3" type="ORF">TM448B00641_0007</name>
</gene>
<evidence type="ECO:0000313" key="2">
    <source>
        <dbReference type="EMBL" id="QJA82582.1"/>
    </source>
</evidence>
<reference evidence="3" key="1">
    <citation type="submission" date="2020-03" db="EMBL/GenBank/DDBJ databases">
        <title>The deep terrestrial virosphere.</title>
        <authorList>
            <person name="Holmfeldt K."/>
            <person name="Nilsson E."/>
            <person name="Simone D."/>
            <person name="Lopez-Fernandez M."/>
            <person name="Wu X."/>
            <person name="de Brujin I."/>
            <person name="Lundin D."/>
            <person name="Andersson A."/>
            <person name="Bertilsson S."/>
            <person name="Dopson M."/>
        </authorList>
    </citation>
    <scope>NUCLEOTIDE SEQUENCE</scope>
    <source>
        <strain evidence="2">MM415A00396</strain>
        <strain evidence="3">TM448B00641</strain>
    </source>
</reference>
<dbReference type="Pfam" id="PF03374">
    <property type="entry name" value="ANT"/>
    <property type="match status" value="1"/>
</dbReference>
<name>A0A6M3XE49_9ZZZZ</name>
<dbReference type="AlphaFoldDB" id="A0A6M3XE49"/>
<organism evidence="3">
    <name type="scientific">viral metagenome</name>
    <dbReference type="NCBI Taxonomy" id="1070528"/>
    <lineage>
        <taxon>unclassified sequences</taxon>
        <taxon>metagenomes</taxon>
        <taxon>organismal metagenomes</taxon>
    </lineage>
</organism>
<evidence type="ECO:0000259" key="1">
    <source>
        <dbReference type="Pfam" id="PF03374"/>
    </source>
</evidence>